<keyword evidence="4" id="KW-1185">Reference proteome</keyword>
<dbReference type="EMBL" id="MYFO01000013">
    <property type="protein sequence ID" value="TFE87528.1"/>
    <property type="molecule type" value="Genomic_DNA"/>
</dbReference>
<keyword evidence="2" id="KW-0812">Transmembrane</keyword>
<reference evidence="3 4" key="1">
    <citation type="submission" date="2017-03" db="EMBL/GenBank/DDBJ databases">
        <title>Isolation of Levoglucosan Utilizing Bacteria.</title>
        <authorList>
            <person name="Arya A.S."/>
        </authorList>
    </citation>
    <scope>NUCLEOTIDE SEQUENCE [LARGE SCALE GENOMIC DNA]</scope>
    <source>
        <strain evidence="3 4">MEC069</strain>
    </source>
</reference>
<organism evidence="3 4">
    <name type="scientific">Paenibacillus athensensis</name>
    <dbReference type="NCBI Taxonomy" id="1967502"/>
    <lineage>
        <taxon>Bacteria</taxon>
        <taxon>Bacillati</taxon>
        <taxon>Bacillota</taxon>
        <taxon>Bacilli</taxon>
        <taxon>Bacillales</taxon>
        <taxon>Paenibacillaceae</taxon>
        <taxon>Paenibacillus</taxon>
    </lineage>
</organism>
<evidence type="ECO:0000256" key="1">
    <source>
        <dbReference type="SAM" id="MobiDB-lite"/>
    </source>
</evidence>
<dbReference type="NCBIfam" id="TIGR02896">
    <property type="entry name" value="spore_III_AF"/>
    <property type="match status" value="1"/>
</dbReference>
<evidence type="ECO:0000313" key="3">
    <source>
        <dbReference type="EMBL" id="TFE87528.1"/>
    </source>
</evidence>
<evidence type="ECO:0000256" key="2">
    <source>
        <dbReference type="SAM" id="Phobius"/>
    </source>
</evidence>
<keyword evidence="2" id="KW-1133">Transmembrane helix</keyword>
<dbReference type="Pfam" id="PF09581">
    <property type="entry name" value="Spore_III_AF"/>
    <property type="match status" value="1"/>
</dbReference>
<feature type="transmembrane region" description="Helical" evidence="2">
    <location>
        <begin position="63"/>
        <end position="80"/>
    </location>
</feature>
<comment type="caution">
    <text evidence="3">The sequence shown here is derived from an EMBL/GenBank/DDBJ whole genome shotgun (WGS) entry which is preliminary data.</text>
</comment>
<name>A0A4Y8Q1A4_9BACL</name>
<feature type="transmembrane region" description="Helical" evidence="2">
    <location>
        <begin position="33"/>
        <end position="51"/>
    </location>
</feature>
<accession>A0A4Y8Q1A4</accession>
<dbReference type="InterPro" id="IPR014245">
    <property type="entry name" value="Spore_III_AF"/>
</dbReference>
<gene>
    <name evidence="3" type="ORF">B5M42_11920</name>
</gene>
<sequence length="314" mass="31817">MDEADAARTKTAAGDKEATSERGKLAMEWLGGWLRNIVLVIMLATFVDMLLPSSAMQRYVKTVMSLFILLTLLSPVIQLLQHGWSVDSLLAAAERKQEPAAGSGAQGAAGSGKGAPLPSLAEIQRAADRLKAEGAKQSQQLVETQLAAMIKDDLQAQTSLGVASVQASVQLAGDGTPSVAAVRVVLRDPPDGGGSAGAADGAAPASGGGTASAARTAAAPQAPPPSHRVDIAAMEPVRPIEPVRIGQAGGASAGAASSGSGSAGAADAAAAASGASLTPQQQAERRKLAERLEVQWQVAAAKIDIRIERGASRW</sequence>
<proteinExistence type="predicted"/>
<keyword evidence="2" id="KW-0472">Membrane</keyword>
<evidence type="ECO:0000313" key="4">
    <source>
        <dbReference type="Proteomes" id="UP000298246"/>
    </source>
</evidence>
<protein>
    <submittedName>
        <fullName evidence="3">Stage III sporulation protein AF</fullName>
    </submittedName>
</protein>
<feature type="region of interest" description="Disordered" evidence="1">
    <location>
        <begin position="191"/>
        <end position="227"/>
    </location>
</feature>
<feature type="compositionally biased region" description="Low complexity" evidence="1">
    <location>
        <begin position="197"/>
        <end position="220"/>
    </location>
</feature>
<dbReference type="Proteomes" id="UP000298246">
    <property type="component" value="Unassembled WGS sequence"/>
</dbReference>
<dbReference type="AlphaFoldDB" id="A0A4Y8Q1A4"/>